<sequence length="252" mass="26840">MADEATPTETTVTETVAEDTTPVAETAGGADQTAENTDNTTQVDTPEAETDTPADEPEERTYTKAELDKVKREAQKLRQRLKDETEAAAKAAAEASEKAIAERIGKALGLIPEENDQPVDPAVLLEQAAEREAQIANERDAARAEIAAYRLEQALTKAANNVDGDLDILVPYLRGTGALDKLDPTADDYNAQVAEIVTHAVEANAKLEKAAPVAAPARSGGDLNGGTGAPKRGPKSVEDFIREAREKRARDL</sequence>
<protein>
    <recommendedName>
        <fullName evidence="4">Scaffolding protein</fullName>
    </recommendedName>
</protein>
<accession>A0A098BK23</accession>
<dbReference type="RefSeq" id="WP_052455283.1">
    <property type="nucleotide sequence ID" value="NZ_JAPWIU010000041.1"/>
</dbReference>
<dbReference type="OrthoDB" id="4549967at2"/>
<dbReference type="AlphaFoldDB" id="A0A098BK23"/>
<feature type="compositionally biased region" description="Polar residues" evidence="1">
    <location>
        <begin position="33"/>
        <end position="44"/>
    </location>
</feature>
<evidence type="ECO:0000313" key="2">
    <source>
        <dbReference type="EMBL" id="CDZ89048.1"/>
    </source>
</evidence>
<reference evidence="2 3" key="1">
    <citation type="journal article" date="2014" name="Genome Announc.">
        <title>Draft Genome Sequence of Propane- and Butane-Oxidizing Actinobacterium Rhodococcus ruber IEGM 231.</title>
        <authorList>
            <person name="Ivshina I.B."/>
            <person name="Kuyukina M.S."/>
            <person name="Krivoruchko A.V."/>
            <person name="Barbe V."/>
            <person name="Fischer C."/>
        </authorList>
    </citation>
    <scope>NUCLEOTIDE SEQUENCE [LARGE SCALE GENOMIC DNA]</scope>
</reference>
<gene>
    <name evidence="2" type="ORF">RHRU231_450215</name>
</gene>
<feature type="compositionally biased region" description="Acidic residues" evidence="1">
    <location>
        <begin position="46"/>
        <end position="58"/>
    </location>
</feature>
<evidence type="ECO:0000256" key="1">
    <source>
        <dbReference type="SAM" id="MobiDB-lite"/>
    </source>
</evidence>
<dbReference type="EMBL" id="CCSD01000056">
    <property type="protein sequence ID" value="CDZ89048.1"/>
    <property type="molecule type" value="Genomic_DNA"/>
</dbReference>
<feature type="compositionally biased region" description="Basic and acidic residues" evidence="1">
    <location>
        <begin position="235"/>
        <end position="252"/>
    </location>
</feature>
<evidence type="ECO:0000313" key="3">
    <source>
        <dbReference type="Proteomes" id="UP000042997"/>
    </source>
</evidence>
<feature type="region of interest" description="Disordered" evidence="1">
    <location>
        <begin position="1"/>
        <end position="69"/>
    </location>
</feature>
<organism evidence="2 3">
    <name type="scientific">Rhodococcus ruber</name>
    <dbReference type="NCBI Taxonomy" id="1830"/>
    <lineage>
        <taxon>Bacteria</taxon>
        <taxon>Bacillati</taxon>
        <taxon>Actinomycetota</taxon>
        <taxon>Actinomycetes</taxon>
        <taxon>Mycobacteriales</taxon>
        <taxon>Nocardiaceae</taxon>
        <taxon>Rhodococcus</taxon>
    </lineage>
</organism>
<evidence type="ECO:0008006" key="4">
    <source>
        <dbReference type="Google" id="ProtNLM"/>
    </source>
</evidence>
<name>A0A098BK23_9NOCA</name>
<dbReference type="Proteomes" id="UP000042997">
    <property type="component" value="Unassembled WGS sequence"/>
</dbReference>
<feature type="compositionally biased region" description="Low complexity" evidence="1">
    <location>
        <begin position="1"/>
        <end position="27"/>
    </location>
</feature>
<feature type="region of interest" description="Disordered" evidence="1">
    <location>
        <begin position="210"/>
        <end position="252"/>
    </location>
</feature>
<feature type="compositionally biased region" description="Basic and acidic residues" evidence="1">
    <location>
        <begin position="59"/>
        <end position="69"/>
    </location>
</feature>
<proteinExistence type="predicted"/>